<keyword evidence="5" id="KW-0378">Hydrolase</keyword>
<evidence type="ECO:0000256" key="3">
    <source>
        <dbReference type="ARBA" id="ARBA00022670"/>
    </source>
</evidence>
<keyword evidence="3" id="KW-0645">Protease</keyword>
<reference evidence="13" key="1">
    <citation type="submission" date="2025-08" db="UniProtKB">
        <authorList>
            <consortium name="RefSeq"/>
        </authorList>
    </citation>
    <scope>IDENTIFICATION</scope>
    <source>
        <strain evidence="13">Airmid</strain>
    </source>
</reference>
<dbReference type="PROSITE" id="PS51885">
    <property type="entry name" value="NEPRILYSIN"/>
    <property type="match status" value="1"/>
</dbReference>
<protein>
    <submittedName>
        <fullName evidence="13">Neprilysin-2-like isoform X1</fullName>
    </submittedName>
</protein>
<evidence type="ECO:0000256" key="7">
    <source>
        <dbReference type="ARBA" id="ARBA00023049"/>
    </source>
</evidence>
<feature type="region of interest" description="Disordered" evidence="8">
    <location>
        <begin position="184"/>
        <end position="212"/>
    </location>
</feature>
<feature type="compositionally biased region" description="Low complexity" evidence="8">
    <location>
        <begin position="184"/>
        <end position="210"/>
    </location>
</feature>
<dbReference type="RefSeq" id="XP_027200737.1">
    <property type="nucleotide sequence ID" value="XM_027344936.1"/>
</dbReference>
<dbReference type="InParanoid" id="A0A6P6Y5G6"/>
<keyword evidence="12" id="KW-1185">Reference proteome</keyword>
<dbReference type="InterPro" id="IPR008753">
    <property type="entry name" value="Peptidase_M13_N"/>
</dbReference>
<dbReference type="InterPro" id="IPR042089">
    <property type="entry name" value="Peptidase_M13_dom_2"/>
</dbReference>
<organism evidence="12 13">
    <name type="scientific">Dermatophagoides pteronyssinus</name>
    <name type="common">European house dust mite</name>
    <dbReference type="NCBI Taxonomy" id="6956"/>
    <lineage>
        <taxon>Eukaryota</taxon>
        <taxon>Metazoa</taxon>
        <taxon>Ecdysozoa</taxon>
        <taxon>Arthropoda</taxon>
        <taxon>Chelicerata</taxon>
        <taxon>Arachnida</taxon>
        <taxon>Acari</taxon>
        <taxon>Acariformes</taxon>
        <taxon>Sarcoptiformes</taxon>
        <taxon>Astigmata</taxon>
        <taxon>Psoroptidia</taxon>
        <taxon>Analgoidea</taxon>
        <taxon>Pyroglyphidae</taxon>
        <taxon>Dermatophagoidinae</taxon>
        <taxon>Dermatophagoides</taxon>
    </lineage>
</organism>
<accession>A0A6P6Y5G6</accession>
<feature type="compositionally biased region" description="Low complexity" evidence="8">
    <location>
        <begin position="25"/>
        <end position="43"/>
    </location>
</feature>
<evidence type="ECO:0000256" key="2">
    <source>
        <dbReference type="ARBA" id="ARBA00007357"/>
    </source>
</evidence>
<dbReference type="InterPro" id="IPR000718">
    <property type="entry name" value="Peptidase_M13"/>
</dbReference>
<dbReference type="InterPro" id="IPR018497">
    <property type="entry name" value="Peptidase_M13_C"/>
</dbReference>
<feature type="domain" description="Peptidase M13 C-terminal" evidence="10">
    <location>
        <begin position="718"/>
        <end position="923"/>
    </location>
</feature>
<feature type="domain" description="Peptidase M13 N-terminal" evidence="11">
    <location>
        <begin position="268"/>
        <end position="657"/>
    </location>
</feature>
<feature type="region of interest" description="Disordered" evidence="8">
    <location>
        <begin position="17"/>
        <end position="43"/>
    </location>
</feature>
<dbReference type="CDD" id="cd08662">
    <property type="entry name" value="M13"/>
    <property type="match status" value="1"/>
</dbReference>
<dbReference type="OrthoDB" id="6671782at2759"/>
<dbReference type="GO" id="GO:0046872">
    <property type="term" value="F:metal ion binding"/>
    <property type="evidence" value="ECO:0007669"/>
    <property type="project" value="UniProtKB-KW"/>
</dbReference>
<dbReference type="GO" id="GO:0004222">
    <property type="term" value="F:metalloendopeptidase activity"/>
    <property type="evidence" value="ECO:0007669"/>
    <property type="project" value="InterPro"/>
</dbReference>
<evidence type="ECO:0000313" key="12">
    <source>
        <dbReference type="Proteomes" id="UP000515146"/>
    </source>
</evidence>
<sequence>MAMMNSISKTTAATVNETGQSNNCNQDSHQPNHNNNNDNKSPINMMIVTTKSSTSTSPLPSLKNNNQKNIQTKTTMFVCLNRFCCFRNPPWWNRRTRLERLLCAVTAITLMMCIAMSISLAMVRYQRRQPPQQQQPQQDSRFNIEHGQHPSQSSSSSSHHYNYRLESPTAQQLVNRENEKAKLSSVIDSSSSSSSDSASSILSSPSSSSSMNRIFEKQGKSLKNTKLLSTSSSDIKWPKTPATDVCLSKGCVRAASELITNMNELVSPCDDFYQFACGGWIKNQVIPDDRTTVSVFSLLQDELNHKLRVLVESKGTPEEPEFFDSMRNMYRSCLNLTAIEKAGDTPLHLALKRFGGWPVVVGSQNWNETNFDWIDTLIKFRELGFTHDILMDLSVTPDFRNNTRHIIDLDQTSLGMPDRNYYNNGLNDSSVAAYYKLMVDSAVFLGANRTVAEKEMLDALQFETTLAAYCLPREERRNMSSLYNKMNIQQIQKLAPNIHWEKYFNSLLGIKITDNDDIIVNVPKFLTQLDQLLQTTDKKLLANYMMWRVVLQSFSMLGKRWRELIQEFNTVVTGQAREEPRWEQCISSLTNSLGISLSSLYVRHHFKGNSKERALEMVGYIHREFMKILDRVEWMDDQTRQRARDKALAIRPYIGYPNELLNNTEIELFYQGLKFVKDDYFSNVQTLRKWSTDLAFGFLRKLNKKGDWRKHGKSAVVNAYYNIIENSIEFPAGILQGAFFSSDRPNYLNFGAIGFVIGHEITHGFDDKGRQFDKNGNNVNWWEPETDKNFKERTKCIIEQYGNYTVPENGLKVNGVNTQGENIADNGGIKEAFRAYQEYVKDNGEEPSLPGLKYTPKQLFWISAANIWCGKYRPEVLKLRLQAGSHSPAQFRVIGTVSNLEEFGETFGCPPGSPMRPAKKCSVW</sequence>
<keyword evidence="7" id="KW-0482">Metalloprotease</keyword>
<evidence type="ECO:0000259" key="10">
    <source>
        <dbReference type="Pfam" id="PF01431"/>
    </source>
</evidence>
<keyword evidence="6" id="KW-0862">Zinc</keyword>
<keyword evidence="9" id="KW-0812">Transmembrane</keyword>
<dbReference type="SUPFAM" id="SSF55486">
    <property type="entry name" value="Metalloproteases ('zincins'), catalytic domain"/>
    <property type="match status" value="1"/>
</dbReference>
<dbReference type="PANTHER" id="PTHR11733:SF224">
    <property type="entry name" value="NEPRILYSIN-2"/>
    <property type="match status" value="1"/>
</dbReference>
<dbReference type="Proteomes" id="UP000515146">
    <property type="component" value="Unplaced"/>
</dbReference>
<dbReference type="OMA" id="VSAANIW"/>
<evidence type="ECO:0000256" key="9">
    <source>
        <dbReference type="SAM" id="Phobius"/>
    </source>
</evidence>
<keyword evidence="9" id="KW-0472">Membrane</keyword>
<dbReference type="PANTHER" id="PTHR11733">
    <property type="entry name" value="ZINC METALLOPROTEASE FAMILY M13 NEPRILYSIN-RELATED"/>
    <property type="match status" value="1"/>
</dbReference>
<dbReference type="PRINTS" id="PR00786">
    <property type="entry name" value="NEPRILYSIN"/>
</dbReference>
<evidence type="ECO:0000256" key="1">
    <source>
        <dbReference type="ARBA" id="ARBA00001947"/>
    </source>
</evidence>
<proteinExistence type="inferred from homology"/>
<evidence type="ECO:0000256" key="4">
    <source>
        <dbReference type="ARBA" id="ARBA00022723"/>
    </source>
</evidence>
<feature type="transmembrane region" description="Helical" evidence="9">
    <location>
        <begin position="101"/>
        <end position="123"/>
    </location>
</feature>
<dbReference type="GO" id="GO:0005886">
    <property type="term" value="C:plasma membrane"/>
    <property type="evidence" value="ECO:0007669"/>
    <property type="project" value="TreeGrafter"/>
</dbReference>
<gene>
    <name evidence="13" type="primary">LOC113794799</name>
</gene>
<evidence type="ECO:0000313" key="13">
    <source>
        <dbReference type="RefSeq" id="XP_027200737.1"/>
    </source>
</evidence>
<evidence type="ECO:0000256" key="6">
    <source>
        <dbReference type="ARBA" id="ARBA00022833"/>
    </source>
</evidence>
<dbReference type="Gene3D" id="1.10.1380.10">
    <property type="entry name" value="Neutral endopeptidase , domain2"/>
    <property type="match status" value="1"/>
</dbReference>
<dbReference type="GO" id="GO:0016485">
    <property type="term" value="P:protein processing"/>
    <property type="evidence" value="ECO:0007669"/>
    <property type="project" value="TreeGrafter"/>
</dbReference>
<dbReference type="Gene3D" id="3.40.390.10">
    <property type="entry name" value="Collagenase (Catalytic Domain)"/>
    <property type="match status" value="1"/>
</dbReference>
<dbReference type="KEGG" id="dpte:113794799"/>
<dbReference type="InterPro" id="IPR024079">
    <property type="entry name" value="MetalloPept_cat_dom_sf"/>
</dbReference>
<keyword evidence="9" id="KW-1133">Transmembrane helix</keyword>
<name>A0A6P6Y5G6_DERPT</name>
<dbReference type="GeneID" id="113794799"/>
<dbReference type="AlphaFoldDB" id="A0A6P6Y5G6"/>
<evidence type="ECO:0000256" key="8">
    <source>
        <dbReference type="SAM" id="MobiDB-lite"/>
    </source>
</evidence>
<evidence type="ECO:0000256" key="5">
    <source>
        <dbReference type="ARBA" id="ARBA00022801"/>
    </source>
</evidence>
<dbReference type="Pfam" id="PF05649">
    <property type="entry name" value="Peptidase_M13_N"/>
    <property type="match status" value="1"/>
</dbReference>
<feature type="region of interest" description="Disordered" evidence="8">
    <location>
        <begin position="127"/>
        <end position="161"/>
    </location>
</feature>
<dbReference type="Pfam" id="PF01431">
    <property type="entry name" value="Peptidase_M13"/>
    <property type="match status" value="1"/>
</dbReference>
<feature type="compositionally biased region" description="Low complexity" evidence="8">
    <location>
        <begin position="128"/>
        <end position="138"/>
    </location>
</feature>
<keyword evidence="4" id="KW-0479">Metal-binding</keyword>
<evidence type="ECO:0000259" key="11">
    <source>
        <dbReference type="Pfam" id="PF05649"/>
    </source>
</evidence>
<comment type="similarity">
    <text evidence="2">Belongs to the peptidase M13 family.</text>
</comment>
<comment type="cofactor">
    <cofactor evidence="1">
        <name>Zn(2+)</name>
        <dbReference type="ChEBI" id="CHEBI:29105"/>
    </cofactor>
</comment>